<dbReference type="HOGENOM" id="CLU_2715863_0_0_7"/>
<sequence length="72" mass="7789">MAALRLFKPNGGLFKVDGEISRDLARTLDLYDAKDRNLEDFVAGNSWPSIPLVYGNGGEAGFGPEFFGLGSH</sequence>
<proteinExistence type="predicted"/>
<dbReference type="STRING" id="596152.DesU5LDRAFT_1482"/>
<accession>I2Q061</accession>
<reference evidence="1" key="1">
    <citation type="submission" date="2011-11" db="EMBL/GenBank/DDBJ databases">
        <title>Improved High-Quality Draft sequence of Desulfovibrio sp. U5L.</title>
        <authorList>
            <consortium name="US DOE Joint Genome Institute"/>
            <person name="Lucas S."/>
            <person name="Han J."/>
            <person name="Lapidus A."/>
            <person name="Cheng J.-F."/>
            <person name="Goodwin L."/>
            <person name="Pitluck S."/>
            <person name="Peters L."/>
            <person name="Ovchinnikova G."/>
            <person name="Held B."/>
            <person name="Detter J.C."/>
            <person name="Han C."/>
            <person name="Tapia R."/>
            <person name="Land M."/>
            <person name="Hauser L."/>
            <person name="Kyrpides N."/>
            <person name="Ivanova N."/>
            <person name="Pagani I."/>
            <person name="Gabster J."/>
            <person name="Walker C."/>
            <person name="Stolyar S."/>
            <person name="Stahl D."/>
            <person name="Arkin A."/>
            <person name="Dehal P."/>
            <person name="Hazen T."/>
            <person name="Woyke T."/>
        </authorList>
    </citation>
    <scope>NUCLEOTIDE SEQUENCE [LARGE SCALE GENOMIC DNA]</scope>
    <source>
        <strain evidence="1">U5L</strain>
    </source>
</reference>
<dbReference type="AlphaFoldDB" id="I2Q061"/>
<dbReference type="EMBL" id="JH600068">
    <property type="protein sequence ID" value="EIG53167.1"/>
    <property type="molecule type" value="Genomic_DNA"/>
</dbReference>
<organism evidence="1">
    <name type="scientific">Desulfovibrio sp. U5L</name>
    <dbReference type="NCBI Taxonomy" id="596152"/>
    <lineage>
        <taxon>Bacteria</taxon>
        <taxon>Pseudomonadati</taxon>
        <taxon>Thermodesulfobacteriota</taxon>
        <taxon>Desulfovibrionia</taxon>
        <taxon>Desulfovibrionales</taxon>
        <taxon>Desulfovibrionaceae</taxon>
        <taxon>Desulfovibrio</taxon>
    </lineage>
</organism>
<gene>
    <name evidence="1" type="ORF">DesU5LDRAFT_1482</name>
</gene>
<protein>
    <submittedName>
        <fullName evidence="1">Uncharacterized protein</fullName>
    </submittedName>
</protein>
<name>I2Q061_9BACT</name>
<evidence type="ECO:0000313" key="1">
    <source>
        <dbReference type="EMBL" id="EIG53167.1"/>
    </source>
</evidence>